<dbReference type="AlphaFoldDB" id="A0A6S7JN66"/>
<organism evidence="1 2">
    <name type="scientific">Paramuricea clavata</name>
    <name type="common">Red gorgonian</name>
    <name type="synonym">Violescent sea-whip</name>
    <dbReference type="NCBI Taxonomy" id="317549"/>
    <lineage>
        <taxon>Eukaryota</taxon>
        <taxon>Metazoa</taxon>
        <taxon>Cnidaria</taxon>
        <taxon>Anthozoa</taxon>
        <taxon>Octocorallia</taxon>
        <taxon>Malacalcyonacea</taxon>
        <taxon>Plexauridae</taxon>
        <taxon>Paramuricea</taxon>
    </lineage>
</organism>
<protein>
    <submittedName>
        <fullName evidence="1">Uncharacterized protein</fullName>
    </submittedName>
</protein>
<dbReference type="Proteomes" id="UP001152795">
    <property type="component" value="Unassembled WGS sequence"/>
</dbReference>
<proteinExistence type="predicted"/>
<comment type="caution">
    <text evidence="1">The sequence shown here is derived from an EMBL/GenBank/DDBJ whole genome shotgun (WGS) entry which is preliminary data.</text>
</comment>
<reference evidence="1" key="1">
    <citation type="submission" date="2020-04" db="EMBL/GenBank/DDBJ databases">
        <authorList>
            <person name="Alioto T."/>
            <person name="Alioto T."/>
            <person name="Gomez Garrido J."/>
        </authorList>
    </citation>
    <scope>NUCLEOTIDE SEQUENCE</scope>
    <source>
        <strain evidence="1">A484AB</strain>
    </source>
</reference>
<feature type="non-terminal residue" evidence="1">
    <location>
        <position position="1"/>
    </location>
</feature>
<evidence type="ECO:0000313" key="2">
    <source>
        <dbReference type="Proteomes" id="UP001152795"/>
    </source>
</evidence>
<dbReference type="OrthoDB" id="7692148at2759"/>
<name>A0A6S7JN66_PARCT</name>
<gene>
    <name evidence="1" type="ORF">PACLA_8A068128</name>
</gene>
<sequence>MEKLETKLKQLNLGVLRTKNILDSGKRESIKQHLDALRETVWESNELKRAAEAAKIELGESVEKINDWNNEIDAKIELADVEIDQLESWLAEKERSEHLVAQEKQFNVELKLHEKRMKMKAELELNSKATRMEFYDTEVRALEGNFKMNVRMAKVETPELLTINNPNYEKLICDYNHLGNVVIDDCDTKDRLPIHLVLGNGEYAQIKTSTKPVIGGDHEPVAEKTKLGWFIMSPGIDFDH</sequence>
<dbReference type="EMBL" id="CACRXK020017688">
    <property type="protein sequence ID" value="CAB4031514.1"/>
    <property type="molecule type" value="Genomic_DNA"/>
</dbReference>
<keyword evidence="2" id="KW-1185">Reference proteome</keyword>
<accession>A0A6S7JN66</accession>
<evidence type="ECO:0000313" key="1">
    <source>
        <dbReference type="EMBL" id="CAB4031514.1"/>
    </source>
</evidence>